<keyword evidence="5" id="KW-1185">Reference proteome</keyword>
<evidence type="ECO:0000259" key="3">
    <source>
        <dbReference type="PROSITE" id="PS50164"/>
    </source>
</evidence>
<dbReference type="EMBL" id="CP002959">
    <property type="protein sequence ID" value="AFM11027.1"/>
    <property type="molecule type" value="Genomic_DNA"/>
</dbReference>
<comment type="similarity">
    <text evidence="1">Belongs to the UPF0213 family.</text>
</comment>
<protein>
    <submittedName>
        <fullName evidence="4">Excinuclease ABC C subunit domain protein</fullName>
    </submittedName>
</protein>
<dbReference type="OrthoDB" id="9807770at2"/>
<feature type="region of interest" description="Disordered" evidence="2">
    <location>
        <begin position="93"/>
        <end position="113"/>
    </location>
</feature>
<evidence type="ECO:0000313" key="4">
    <source>
        <dbReference type="EMBL" id="AFM11027.1"/>
    </source>
</evidence>
<dbReference type="HOGENOM" id="CLU_135650_4_2_12"/>
<dbReference type="STRING" id="869212.Turpa_0371"/>
<dbReference type="Gene3D" id="3.40.1440.10">
    <property type="entry name" value="GIY-YIG endonuclease"/>
    <property type="match status" value="1"/>
</dbReference>
<dbReference type="RefSeq" id="WP_014801547.1">
    <property type="nucleotide sequence ID" value="NC_018020.1"/>
</dbReference>
<accession>I4B170</accession>
<proteinExistence type="inferred from homology"/>
<evidence type="ECO:0000256" key="2">
    <source>
        <dbReference type="SAM" id="MobiDB-lite"/>
    </source>
</evidence>
<dbReference type="PANTHER" id="PTHR34477">
    <property type="entry name" value="UPF0213 PROTEIN YHBQ"/>
    <property type="match status" value="1"/>
</dbReference>
<feature type="domain" description="GIY-YIG" evidence="3">
    <location>
        <begin position="4"/>
        <end position="80"/>
    </location>
</feature>
<dbReference type="InterPro" id="IPR000305">
    <property type="entry name" value="GIY-YIG_endonuc"/>
</dbReference>
<dbReference type="PANTHER" id="PTHR34477:SF1">
    <property type="entry name" value="UPF0213 PROTEIN YHBQ"/>
    <property type="match status" value="1"/>
</dbReference>
<gene>
    <name evidence="4" type="ordered locus">Turpa_0371</name>
</gene>
<dbReference type="PROSITE" id="PS50164">
    <property type="entry name" value="GIY_YIG"/>
    <property type="match status" value="1"/>
</dbReference>
<dbReference type="CDD" id="cd10456">
    <property type="entry name" value="GIY-YIG_UPF0213"/>
    <property type="match status" value="1"/>
</dbReference>
<evidence type="ECO:0000256" key="1">
    <source>
        <dbReference type="ARBA" id="ARBA00007435"/>
    </source>
</evidence>
<evidence type="ECO:0000313" key="5">
    <source>
        <dbReference type="Proteomes" id="UP000006048"/>
    </source>
</evidence>
<dbReference type="SUPFAM" id="SSF82771">
    <property type="entry name" value="GIY-YIG endonuclease"/>
    <property type="match status" value="1"/>
</dbReference>
<dbReference type="KEGG" id="tpx:Turpa_0371"/>
<organism evidence="4 5">
    <name type="scientific">Turneriella parva (strain ATCC BAA-1111 / DSM 21527 / NCTC 11395 / H)</name>
    <name type="common">Leptospira parva</name>
    <dbReference type="NCBI Taxonomy" id="869212"/>
    <lineage>
        <taxon>Bacteria</taxon>
        <taxon>Pseudomonadati</taxon>
        <taxon>Spirochaetota</taxon>
        <taxon>Spirochaetia</taxon>
        <taxon>Leptospirales</taxon>
        <taxon>Leptospiraceae</taxon>
        <taxon>Turneriella</taxon>
    </lineage>
</organism>
<dbReference type="InterPro" id="IPR050190">
    <property type="entry name" value="UPF0213_domain"/>
</dbReference>
<dbReference type="Proteomes" id="UP000006048">
    <property type="component" value="Chromosome"/>
</dbReference>
<dbReference type="AlphaFoldDB" id="I4B170"/>
<dbReference type="Pfam" id="PF01541">
    <property type="entry name" value="GIY-YIG"/>
    <property type="match status" value="1"/>
</dbReference>
<name>I4B170_TURPD</name>
<sequence>MPRRKLSVYIVECADGSYYTGVTHDVERRVALHNDFQSATGFTSTRLPVRLVFAQQFTSPAEALAMEKRIKKWRREKKLALIEGRFEDLPKLAKTARHPSTSSADVDLKQVAR</sequence>
<reference evidence="4 5" key="1">
    <citation type="submission" date="2012-06" db="EMBL/GenBank/DDBJ databases">
        <title>The complete chromosome of genome of Turneriella parva DSM 21527.</title>
        <authorList>
            <consortium name="US DOE Joint Genome Institute (JGI-PGF)"/>
            <person name="Lucas S."/>
            <person name="Han J."/>
            <person name="Lapidus A."/>
            <person name="Bruce D."/>
            <person name="Goodwin L."/>
            <person name="Pitluck S."/>
            <person name="Peters L."/>
            <person name="Kyrpides N."/>
            <person name="Mavromatis K."/>
            <person name="Ivanova N."/>
            <person name="Mikhailova N."/>
            <person name="Chertkov O."/>
            <person name="Detter J.C."/>
            <person name="Tapia R."/>
            <person name="Han C."/>
            <person name="Land M."/>
            <person name="Hauser L."/>
            <person name="Markowitz V."/>
            <person name="Cheng J.-F."/>
            <person name="Hugenholtz P."/>
            <person name="Woyke T."/>
            <person name="Wu D."/>
            <person name="Gronow S."/>
            <person name="Wellnitz S."/>
            <person name="Brambilla E."/>
            <person name="Klenk H.-P."/>
            <person name="Eisen J.A."/>
        </authorList>
    </citation>
    <scope>NUCLEOTIDE SEQUENCE [LARGE SCALE GENOMIC DNA]</scope>
    <source>
        <strain evidence="5">ATCC BAA-1111 / DSM 21527 / NCTC 11395 / H</strain>
    </source>
</reference>
<dbReference type="InterPro" id="IPR035901">
    <property type="entry name" value="GIY-YIG_endonuc_sf"/>
</dbReference>